<evidence type="ECO:0000256" key="8">
    <source>
        <dbReference type="ARBA" id="ARBA00023170"/>
    </source>
</evidence>
<dbReference type="PANTHER" id="PTHR21137">
    <property type="entry name" value="ODORANT RECEPTOR"/>
    <property type="match status" value="1"/>
</dbReference>
<dbReference type="Proteomes" id="UP000694866">
    <property type="component" value="Unplaced"/>
</dbReference>
<evidence type="ECO:0000256" key="9">
    <source>
        <dbReference type="ARBA" id="ARBA00023224"/>
    </source>
</evidence>
<keyword evidence="11" id="KW-1185">Reference proteome</keyword>
<evidence type="ECO:0000256" key="2">
    <source>
        <dbReference type="ARBA" id="ARBA00022475"/>
    </source>
</evidence>
<reference evidence="12" key="1">
    <citation type="submission" date="2025-08" db="UniProtKB">
        <authorList>
            <consortium name="RefSeq"/>
        </authorList>
    </citation>
    <scope>IDENTIFICATION</scope>
    <source>
        <strain evidence="12">USDA-PBARC FA_bdor</strain>
        <tissue evidence="12">Whole organism</tissue>
    </source>
</reference>
<comment type="subcellular location">
    <subcellularLocation>
        <location evidence="1">Cell membrane</location>
        <topology evidence="1">Multi-pass membrane protein</topology>
    </subcellularLocation>
</comment>
<dbReference type="AlphaFoldDB" id="A0A9R1UAF9"/>
<keyword evidence="7 10" id="KW-0472">Membrane</keyword>
<evidence type="ECO:0000256" key="6">
    <source>
        <dbReference type="ARBA" id="ARBA00022989"/>
    </source>
</evidence>
<dbReference type="InterPro" id="IPR004117">
    <property type="entry name" value="7tm6_olfct_rcpt"/>
</dbReference>
<dbReference type="RefSeq" id="XP_011313081.1">
    <property type="nucleotide sequence ID" value="XM_011314779.1"/>
</dbReference>
<evidence type="ECO:0000256" key="10">
    <source>
        <dbReference type="SAM" id="Phobius"/>
    </source>
</evidence>
<protein>
    <submittedName>
        <fullName evidence="12">Odorant receptor 85e</fullName>
    </submittedName>
</protein>
<keyword evidence="8 12" id="KW-0675">Receptor</keyword>
<evidence type="ECO:0000256" key="4">
    <source>
        <dbReference type="ARBA" id="ARBA00022692"/>
    </source>
</evidence>
<keyword evidence="2" id="KW-1003">Cell membrane</keyword>
<dbReference type="GO" id="GO:0007165">
    <property type="term" value="P:signal transduction"/>
    <property type="evidence" value="ECO:0007669"/>
    <property type="project" value="UniProtKB-KW"/>
</dbReference>
<gene>
    <name evidence="12" type="primary">LOC105272588</name>
</gene>
<dbReference type="KEGG" id="fas:105272588"/>
<evidence type="ECO:0000256" key="5">
    <source>
        <dbReference type="ARBA" id="ARBA00022725"/>
    </source>
</evidence>
<evidence type="ECO:0000256" key="3">
    <source>
        <dbReference type="ARBA" id="ARBA00022606"/>
    </source>
</evidence>
<keyword evidence="3" id="KW-0716">Sensory transduction</keyword>
<proteinExistence type="predicted"/>
<keyword evidence="4 10" id="KW-0812">Transmembrane</keyword>
<dbReference type="OrthoDB" id="7548151at2759"/>
<keyword evidence="5" id="KW-0552">Olfaction</keyword>
<dbReference type="Pfam" id="PF02949">
    <property type="entry name" value="7tm_6"/>
    <property type="match status" value="1"/>
</dbReference>
<dbReference type="GO" id="GO:0005886">
    <property type="term" value="C:plasma membrane"/>
    <property type="evidence" value="ECO:0007669"/>
    <property type="project" value="UniProtKB-SubCell"/>
</dbReference>
<organism evidence="11 12">
    <name type="scientific">Fopius arisanus</name>
    <dbReference type="NCBI Taxonomy" id="64838"/>
    <lineage>
        <taxon>Eukaryota</taxon>
        <taxon>Metazoa</taxon>
        <taxon>Ecdysozoa</taxon>
        <taxon>Arthropoda</taxon>
        <taxon>Hexapoda</taxon>
        <taxon>Insecta</taxon>
        <taxon>Pterygota</taxon>
        <taxon>Neoptera</taxon>
        <taxon>Endopterygota</taxon>
        <taxon>Hymenoptera</taxon>
        <taxon>Apocrita</taxon>
        <taxon>Ichneumonoidea</taxon>
        <taxon>Braconidae</taxon>
        <taxon>Opiinae</taxon>
        <taxon>Fopius</taxon>
    </lineage>
</organism>
<evidence type="ECO:0000256" key="7">
    <source>
        <dbReference type="ARBA" id="ARBA00023136"/>
    </source>
</evidence>
<dbReference type="GO" id="GO:0005549">
    <property type="term" value="F:odorant binding"/>
    <property type="evidence" value="ECO:0007669"/>
    <property type="project" value="InterPro"/>
</dbReference>
<feature type="transmembrane region" description="Helical" evidence="10">
    <location>
        <begin position="136"/>
        <end position="158"/>
    </location>
</feature>
<dbReference type="GeneID" id="105272588"/>
<evidence type="ECO:0000313" key="11">
    <source>
        <dbReference type="Proteomes" id="UP000694866"/>
    </source>
</evidence>
<name>A0A9R1UAF9_9HYME</name>
<sequence length="182" mass="21009">MFEILKFHLETLSMECPQNQEEAVTNSKIIMEKFRRFSDLQTQILKFVKNLEASYNIALLVIVGVNILTIVLTGITAIIKKSQPSEMIRMVFTSAGGVCHLFWISWLGHALEVQSEKIFIAAYQGRWYYLPHQMQLMLLPIMMRSLIPCHLTAGKFYIMCMESFGRAVKMMMSSFMVLISLR</sequence>
<evidence type="ECO:0000313" key="12">
    <source>
        <dbReference type="RefSeq" id="XP_011313081.1"/>
    </source>
</evidence>
<evidence type="ECO:0000256" key="1">
    <source>
        <dbReference type="ARBA" id="ARBA00004651"/>
    </source>
</evidence>
<keyword evidence="9" id="KW-0807">Transducer</keyword>
<dbReference type="PANTHER" id="PTHR21137:SF35">
    <property type="entry name" value="ODORANT RECEPTOR 19A-RELATED"/>
    <property type="match status" value="1"/>
</dbReference>
<accession>A0A9R1UAF9</accession>
<keyword evidence="6 10" id="KW-1133">Transmembrane helix</keyword>
<dbReference type="GO" id="GO:0004984">
    <property type="term" value="F:olfactory receptor activity"/>
    <property type="evidence" value="ECO:0007669"/>
    <property type="project" value="InterPro"/>
</dbReference>
<feature type="transmembrane region" description="Helical" evidence="10">
    <location>
        <begin position="57"/>
        <end position="79"/>
    </location>
</feature>